<dbReference type="Proteomes" id="UP000326953">
    <property type="component" value="Unassembled WGS sequence"/>
</dbReference>
<dbReference type="RefSeq" id="WP_150711462.1">
    <property type="nucleotide sequence ID" value="NZ_CABVHK010000008.1"/>
</dbReference>
<sequence length="135" mass="15913">MKAPKRRQWIRDLFDAQGHFKDQCMTVWPRQHLALLLNYGQVRRVLEPYGTIFLADAWDLPNHPERGIELIIFCLEPEEALDLSIQLSELLETRVYAYAVNDDNLDALAKRLVHAYPLDDILIHWHLDEETVTRH</sequence>
<evidence type="ECO:0000313" key="2">
    <source>
        <dbReference type="Proteomes" id="UP000326953"/>
    </source>
</evidence>
<organism evidence="1 2">
    <name type="scientific">Pseudomonas fluorescens</name>
    <dbReference type="NCBI Taxonomy" id="294"/>
    <lineage>
        <taxon>Bacteria</taxon>
        <taxon>Pseudomonadati</taxon>
        <taxon>Pseudomonadota</taxon>
        <taxon>Gammaproteobacteria</taxon>
        <taxon>Pseudomonadales</taxon>
        <taxon>Pseudomonadaceae</taxon>
        <taxon>Pseudomonas</taxon>
    </lineage>
</organism>
<proteinExistence type="predicted"/>
<protein>
    <submittedName>
        <fullName evidence="1">Uncharacterized protein</fullName>
    </submittedName>
</protein>
<dbReference type="EMBL" id="CABVHK010000008">
    <property type="protein sequence ID" value="VVM89154.1"/>
    <property type="molecule type" value="Genomic_DNA"/>
</dbReference>
<reference evidence="1 2" key="1">
    <citation type="submission" date="2019-09" db="EMBL/GenBank/DDBJ databases">
        <authorList>
            <person name="Chandra G."/>
            <person name="Truman W A."/>
        </authorList>
    </citation>
    <scope>NUCLEOTIDE SEQUENCE [LARGE SCALE GENOMIC DNA]</scope>
    <source>
        <strain evidence="1">PS662</strain>
    </source>
</reference>
<gene>
    <name evidence="1" type="ORF">PS662_02734</name>
</gene>
<accession>A0A5E6T7T5</accession>
<name>A0A5E6T7T5_PSEFL</name>
<dbReference type="AlphaFoldDB" id="A0A5E6T7T5"/>
<evidence type="ECO:0000313" key="1">
    <source>
        <dbReference type="EMBL" id="VVM89154.1"/>
    </source>
</evidence>